<dbReference type="SUPFAM" id="SSF55729">
    <property type="entry name" value="Acyl-CoA N-acyltransferases (Nat)"/>
    <property type="match status" value="1"/>
</dbReference>
<reference evidence="1 2" key="1">
    <citation type="submission" date="2023-08" db="EMBL/GenBank/DDBJ databases">
        <title>Pleionea litopenaei sp. nov., isolated from stomach of juvenile Litopenaeus vannamei.</title>
        <authorList>
            <person name="Rho A.M."/>
            <person name="Hwang C.Y."/>
        </authorList>
    </citation>
    <scope>NUCLEOTIDE SEQUENCE [LARGE SCALE GENOMIC DNA]</scope>
    <source>
        <strain evidence="1 2">HL-JVS1</strain>
    </source>
</reference>
<sequence length="375" mass="44105">MQSEPINFKHRFSDLEALVEKTDGNTCPFYTPSFFEALEESGSTIKARGWQAHHYYNPQHSLVIPGYLKDHSYGEFIFDWSIADAIMQAGYAYYPKWVSQLPFTPISMSSPAFHAQSSTSHDNLRQSVETLLESLGKQSILTAQFLYPHQALSDVLEPLCIARQSIQFEWENNQYQSFDDFLSDLSQKRAKEVRRERRKIQSLDLQFDWKNGDHLTPTVIDQFVPFYQRTYMKRSGHYGYLNQEFFQRWLTLNKNQVHLLFAYEGEQPVAAALFLSDNSTLFGRYYGSILDDQGLHFECCYYRGIELAIKKGLQRFNPGVQGEHKVRRGFRPYKLTSYYRYFNAALEKQIGRLFKQEETELDDYLNYLNQRLPFR</sequence>
<dbReference type="EC" id="2.3.1.-" evidence="1"/>
<dbReference type="InterPro" id="IPR007434">
    <property type="entry name" value="FemAB-like"/>
</dbReference>
<dbReference type="Pfam" id="PF04339">
    <property type="entry name" value="FemAB_like"/>
    <property type="match status" value="1"/>
</dbReference>
<dbReference type="Proteomes" id="UP001239782">
    <property type="component" value="Chromosome"/>
</dbReference>
<dbReference type="PANTHER" id="PTHR47017">
    <property type="entry name" value="ACYL-COA"/>
    <property type="match status" value="1"/>
</dbReference>
<proteinExistence type="predicted"/>
<keyword evidence="1" id="KW-0012">Acyltransferase</keyword>
<dbReference type="EMBL" id="CP133548">
    <property type="protein sequence ID" value="WMS87967.1"/>
    <property type="molecule type" value="Genomic_DNA"/>
</dbReference>
<protein>
    <submittedName>
        <fullName evidence="1">GNAT family N-acetyltransferase</fullName>
        <ecNumber evidence="1">2.3.1.-</ecNumber>
    </submittedName>
</protein>
<dbReference type="GO" id="GO:0016746">
    <property type="term" value="F:acyltransferase activity"/>
    <property type="evidence" value="ECO:0007669"/>
    <property type="project" value="UniProtKB-KW"/>
</dbReference>
<accession>A0AA51X752</accession>
<dbReference type="PANTHER" id="PTHR47017:SF1">
    <property type="entry name" value="ACYL-COA"/>
    <property type="match status" value="1"/>
</dbReference>
<keyword evidence="1" id="KW-0808">Transferase</keyword>
<evidence type="ECO:0000313" key="2">
    <source>
        <dbReference type="Proteomes" id="UP001239782"/>
    </source>
</evidence>
<dbReference type="KEGG" id="plei:Q9312_03365"/>
<name>A0AA51X752_9GAMM</name>
<gene>
    <name evidence="1" type="ORF">Q9312_03365</name>
</gene>
<organism evidence="1 2">
    <name type="scientific">Pleionea litopenaei</name>
    <dbReference type="NCBI Taxonomy" id="3070815"/>
    <lineage>
        <taxon>Bacteria</taxon>
        <taxon>Pseudomonadati</taxon>
        <taxon>Pseudomonadota</taxon>
        <taxon>Gammaproteobacteria</taxon>
        <taxon>Oceanospirillales</taxon>
        <taxon>Pleioneaceae</taxon>
        <taxon>Pleionea</taxon>
    </lineage>
</organism>
<evidence type="ECO:0000313" key="1">
    <source>
        <dbReference type="EMBL" id="WMS87967.1"/>
    </source>
</evidence>
<dbReference type="RefSeq" id="WP_309203136.1">
    <property type="nucleotide sequence ID" value="NZ_CP133548.1"/>
</dbReference>
<dbReference type="Gene3D" id="3.40.630.30">
    <property type="match status" value="1"/>
</dbReference>
<keyword evidence="2" id="KW-1185">Reference proteome</keyword>
<dbReference type="AlphaFoldDB" id="A0AA51X752"/>
<dbReference type="InterPro" id="IPR016181">
    <property type="entry name" value="Acyl_CoA_acyltransferase"/>
</dbReference>